<dbReference type="OrthoDB" id="9810005at2"/>
<name>A0A432X122_9GAMM</name>
<dbReference type="RefSeq" id="WP_126757675.1">
    <property type="nucleotide sequence ID" value="NZ_PIPQ01000005.1"/>
</dbReference>
<dbReference type="AlphaFoldDB" id="A0A432X122"/>
<feature type="binding site" evidence="4">
    <location>
        <position position="91"/>
    </location>
    <ligand>
        <name>a divalent metal cation</name>
        <dbReference type="ChEBI" id="CHEBI:60240"/>
        <label>1</label>
    </ligand>
</feature>
<comment type="caution">
    <text evidence="5">The sequence shown here is derived from an EMBL/GenBank/DDBJ whole genome shotgun (WGS) entry which is preliminary data.</text>
</comment>
<dbReference type="GO" id="GO:0016788">
    <property type="term" value="F:hydrolase activity, acting on ester bonds"/>
    <property type="evidence" value="ECO:0007669"/>
    <property type="project" value="InterPro"/>
</dbReference>
<keyword evidence="2 4" id="KW-0479">Metal-binding</keyword>
<evidence type="ECO:0000313" key="5">
    <source>
        <dbReference type="EMBL" id="RUO39803.1"/>
    </source>
</evidence>
<dbReference type="GO" id="GO:0046872">
    <property type="term" value="F:metal ion binding"/>
    <property type="evidence" value="ECO:0007669"/>
    <property type="project" value="UniProtKB-KW"/>
</dbReference>
<dbReference type="Proteomes" id="UP000286976">
    <property type="component" value="Unassembled WGS sequence"/>
</dbReference>
<evidence type="ECO:0000256" key="3">
    <source>
        <dbReference type="ARBA" id="ARBA00022801"/>
    </source>
</evidence>
<feature type="binding site" evidence="4">
    <location>
        <position position="127"/>
    </location>
    <ligand>
        <name>a divalent metal cation</name>
        <dbReference type="ChEBI" id="CHEBI:60240"/>
        <label>2</label>
    </ligand>
</feature>
<reference evidence="5 6" key="1">
    <citation type="journal article" date="2011" name="Front. Microbiol.">
        <title>Genomic signatures of strain selection and enhancement in Bacillus atrophaeus var. globigii, a historical biowarfare simulant.</title>
        <authorList>
            <person name="Gibbons H.S."/>
            <person name="Broomall S.M."/>
            <person name="McNew L.A."/>
            <person name="Daligault H."/>
            <person name="Chapman C."/>
            <person name="Bruce D."/>
            <person name="Karavis M."/>
            <person name="Krepps M."/>
            <person name="McGregor P.A."/>
            <person name="Hong C."/>
            <person name="Park K.H."/>
            <person name="Akmal A."/>
            <person name="Feldman A."/>
            <person name="Lin J.S."/>
            <person name="Chang W.E."/>
            <person name="Higgs B.W."/>
            <person name="Demirev P."/>
            <person name="Lindquist J."/>
            <person name="Liem A."/>
            <person name="Fochler E."/>
            <person name="Read T.D."/>
            <person name="Tapia R."/>
            <person name="Johnson S."/>
            <person name="Bishop-Lilly K.A."/>
            <person name="Detter C."/>
            <person name="Han C."/>
            <person name="Sozhamannan S."/>
            <person name="Rosenzweig C.N."/>
            <person name="Skowronski E.W."/>
        </authorList>
    </citation>
    <scope>NUCLEOTIDE SEQUENCE [LARGE SCALE GENOMIC DNA]</scope>
    <source>
        <strain evidence="5 6">AIT1</strain>
    </source>
</reference>
<dbReference type="SUPFAM" id="SSF51556">
    <property type="entry name" value="Metallo-dependent hydrolases"/>
    <property type="match status" value="1"/>
</dbReference>
<dbReference type="PANTHER" id="PTHR46124">
    <property type="entry name" value="D-AMINOACYL-TRNA DEACYLASE"/>
    <property type="match status" value="1"/>
</dbReference>
<feature type="binding site" evidence="4">
    <location>
        <position position="152"/>
    </location>
    <ligand>
        <name>a divalent metal cation</name>
        <dbReference type="ChEBI" id="CHEBI:60240"/>
        <label>2</label>
    </ligand>
</feature>
<evidence type="ECO:0000256" key="1">
    <source>
        <dbReference type="ARBA" id="ARBA00009275"/>
    </source>
</evidence>
<dbReference type="Gene3D" id="3.20.20.140">
    <property type="entry name" value="Metal-dependent hydrolases"/>
    <property type="match status" value="1"/>
</dbReference>
<keyword evidence="6" id="KW-1185">Reference proteome</keyword>
<evidence type="ECO:0000256" key="2">
    <source>
        <dbReference type="ARBA" id="ARBA00022723"/>
    </source>
</evidence>
<organism evidence="5 6">
    <name type="scientific">Aliidiomarina taiwanensis</name>
    <dbReference type="NCBI Taxonomy" id="946228"/>
    <lineage>
        <taxon>Bacteria</taxon>
        <taxon>Pseudomonadati</taxon>
        <taxon>Pseudomonadota</taxon>
        <taxon>Gammaproteobacteria</taxon>
        <taxon>Alteromonadales</taxon>
        <taxon>Idiomarinaceae</taxon>
        <taxon>Aliidiomarina</taxon>
    </lineage>
</organism>
<dbReference type="PIRSF" id="PIRSF005902">
    <property type="entry name" value="DNase_TatD"/>
    <property type="match status" value="1"/>
</dbReference>
<accession>A0A432X122</accession>
<sequence length="266" mass="29349">MNWVDCGINLFSSQFERPEQVLNSAVPQVDRFVVIASDVDEAQRTASFCAVTPGCIGTAGVHPHQADEAAPHFIQELRQLAQQPGIRAIGECGLDYNRNYSAPARQRKVFAAQVALAVELQLPLYLHERDALTDQLAILNEHKGALPPLLVHCFTQGANALDAYQALDAYIGVSGWVCDERRGADLQQAVPYIHKDRLLLETDAPYLLPRSLKPRPKSRVNVPKWLPHIAETVAALRGVSVDDLAAETTANAIRLFGDWPRYEAVL</sequence>
<proteinExistence type="inferred from homology"/>
<keyword evidence="3 5" id="KW-0378">Hydrolase</keyword>
<dbReference type="FunFam" id="3.20.20.140:FF:000005">
    <property type="entry name" value="TatD family hydrolase"/>
    <property type="match status" value="1"/>
</dbReference>
<comment type="similarity">
    <text evidence="1">Belongs to the metallo-dependent hydrolases superfamily. TatD-type hydrolase family.</text>
</comment>
<gene>
    <name evidence="5" type="ORF">CWE15_08570</name>
</gene>
<dbReference type="EMBL" id="PIPQ01000005">
    <property type="protein sequence ID" value="RUO39803.1"/>
    <property type="molecule type" value="Genomic_DNA"/>
</dbReference>
<dbReference type="CDD" id="cd01310">
    <property type="entry name" value="TatD_DNAse"/>
    <property type="match status" value="1"/>
</dbReference>
<dbReference type="PANTHER" id="PTHR46124:SF2">
    <property type="entry name" value="D-AMINOACYL-TRNA DEACYLASE"/>
    <property type="match status" value="1"/>
</dbReference>
<protein>
    <submittedName>
        <fullName evidence="5">Hydrolase TatD</fullName>
    </submittedName>
</protein>
<feature type="binding site" evidence="4">
    <location>
        <position position="203"/>
    </location>
    <ligand>
        <name>a divalent metal cation</name>
        <dbReference type="ChEBI" id="CHEBI:60240"/>
        <label>1</label>
    </ligand>
</feature>
<dbReference type="Pfam" id="PF01026">
    <property type="entry name" value="TatD_DNase"/>
    <property type="match status" value="1"/>
</dbReference>
<dbReference type="GO" id="GO:0005829">
    <property type="term" value="C:cytosol"/>
    <property type="evidence" value="ECO:0007669"/>
    <property type="project" value="TreeGrafter"/>
</dbReference>
<evidence type="ECO:0000313" key="6">
    <source>
        <dbReference type="Proteomes" id="UP000286976"/>
    </source>
</evidence>
<evidence type="ECO:0000256" key="4">
    <source>
        <dbReference type="PIRSR" id="PIRSR005902-1"/>
    </source>
</evidence>
<dbReference type="InterPro" id="IPR001130">
    <property type="entry name" value="TatD-like"/>
</dbReference>
<dbReference type="InterPro" id="IPR032466">
    <property type="entry name" value="Metal_Hydrolase"/>
</dbReference>